<evidence type="ECO:0000256" key="3">
    <source>
        <dbReference type="ARBA" id="ARBA00023163"/>
    </source>
</evidence>
<sequence length="276" mass="31415">MLFHIDTVNIQTHSSWEDSSHYQIILLPCPTEFMVDFTDYENTSTALLFLSPYQHLSWKGASLTSATRIRFHGDFYCIEYHKEEVACNGLLFNNIYLQPFVAVNNDLYQEIELIIGKIRTELSANASFSESVIKAYLQLILALSSKAKKALIDSAILPNAALGQEGSLFQQLLADNFTTHRYPYFYAEKLNLSLSAFSKKIKQQLGKSPSSLIQDCVILESKKQLHLTYLSIKEIASRLGFDDEHYFSRYFKKRVGVSPSKFREQVGISIVAQKSP</sequence>
<dbReference type="RefSeq" id="WP_090974607.1">
    <property type="nucleotide sequence ID" value="NZ_FOLL01000017.1"/>
</dbReference>
<dbReference type="PANTHER" id="PTHR43280">
    <property type="entry name" value="ARAC-FAMILY TRANSCRIPTIONAL REGULATOR"/>
    <property type="match status" value="1"/>
</dbReference>
<dbReference type="InterPro" id="IPR018060">
    <property type="entry name" value="HTH_AraC"/>
</dbReference>
<dbReference type="PRINTS" id="PR00032">
    <property type="entry name" value="HTHARAC"/>
</dbReference>
<dbReference type="Gene3D" id="1.10.10.60">
    <property type="entry name" value="Homeodomain-like"/>
    <property type="match status" value="1"/>
</dbReference>
<keyword evidence="6" id="KW-1185">Reference proteome</keyword>
<dbReference type="STRING" id="623281.SAMN05421747_11774"/>
<evidence type="ECO:0000259" key="4">
    <source>
        <dbReference type="PROSITE" id="PS01124"/>
    </source>
</evidence>
<keyword evidence="3" id="KW-0804">Transcription</keyword>
<dbReference type="AlphaFoldDB" id="A0A1I1L4K3"/>
<dbReference type="InterPro" id="IPR009057">
    <property type="entry name" value="Homeodomain-like_sf"/>
</dbReference>
<evidence type="ECO:0000256" key="1">
    <source>
        <dbReference type="ARBA" id="ARBA00023015"/>
    </source>
</evidence>
<dbReference type="OrthoDB" id="2585681at2"/>
<name>A0A1I1L4K3_9SPHI</name>
<dbReference type="GO" id="GO:0043565">
    <property type="term" value="F:sequence-specific DNA binding"/>
    <property type="evidence" value="ECO:0007669"/>
    <property type="project" value="InterPro"/>
</dbReference>
<evidence type="ECO:0000313" key="5">
    <source>
        <dbReference type="EMBL" id="SFC65323.1"/>
    </source>
</evidence>
<dbReference type="InterPro" id="IPR020449">
    <property type="entry name" value="Tscrpt_reg_AraC-type_HTH"/>
</dbReference>
<dbReference type="Proteomes" id="UP000199577">
    <property type="component" value="Unassembled WGS sequence"/>
</dbReference>
<gene>
    <name evidence="5" type="ORF">SAMN05421747_11774</name>
</gene>
<evidence type="ECO:0000313" key="6">
    <source>
        <dbReference type="Proteomes" id="UP000199577"/>
    </source>
</evidence>
<dbReference type="GO" id="GO:0003700">
    <property type="term" value="F:DNA-binding transcription factor activity"/>
    <property type="evidence" value="ECO:0007669"/>
    <property type="project" value="InterPro"/>
</dbReference>
<accession>A0A1I1L4K3</accession>
<keyword evidence="1" id="KW-0805">Transcription regulation</keyword>
<dbReference type="PROSITE" id="PS01124">
    <property type="entry name" value="HTH_ARAC_FAMILY_2"/>
    <property type="match status" value="1"/>
</dbReference>
<keyword evidence="2 5" id="KW-0238">DNA-binding</keyword>
<reference evidence="5 6" key="1">
    <citation type="submission" date="2016-10" db="EMBL/GenBank/DDBJ databases">
        <authorList>
            <person name="de Groot N.N."/>
        </authorList>
    </citation>
    <scope>NUCLEOTIDE SEQUENCE [LARGE SCALE GENOMIC DNA]</scope>
    <source>
        <strain evidence="5 6">DSM 22900</strain>
    </source>
</reference>
<dbReference type="Pfam" id="PF12833">
    <property type="entry name" value="HTH_18"/>
    <property type="match status" value="1"/>
</dbReference>
<protein>
    <submittedName>
        <fullName evidence="5">AraC-type DNA-binding protein</fullName>
    </submittedName>
</protein>
<dbReference type="SUPFAM" id="SSF46689">
    <property type="entry name" value="Homeodomain-like"/>
    <property type="match status" value="1"/>
</dbReference>
<evidence type="ECO:0000256" key="2">
    <source>
        <dbReference type="ARBA" id="ARBA00023125"/>
    </source>
</evidence>
<organism evidence="5 6">
    <name type="scientific">Parapedobacter composti</name>
    <dbReference type="NCBI Taxonomy" id="623281"/>
    <lineage>
        <taxon>Bacteria</taxon>
        <taxon>Pseudomonadati</taxon>
        <taxon>Bacteroidota</taxon>
        <taxon>Sphingobacteriia</taxon>
        <taxon>Sphingobacteriales</taxon>
        <taxon>Sphingobacteriaceae</taxon>
        <taxon>Parapedobacter</taxon>
    </lineage>
</organism>
<dbReference type="SMART" id="SM00342">
    <property type="entry name" value="HTH_ARAC"/>
    <property type="match status" value="1"/>
</dbReference>
<dbReference type="PANTHER" id="PTHR43280:SF32">
    <property type="entry name" value="TRANSCRIPTIONAL REGULATORY PROTEIN"/>
    <property type="match status" value="1"/>
</dbReference>
<feature type="domain" description="HTH araC/xylS-type" evidence="4">
    <location>
        <begin position="187"/>
        <end position="265"/>
    </location>
</feature>
<dbReference type="EMBL" id="FOLL01000017">
    <property type="protein sequence ID" value="SFC65323.1"/>
    <property type="molecule type" value="Genomic_DNA"/>
</dbReference>
<proteinExistence type="predicted"/>